<dbReference type="SMART" id="SM00855">
    <property type="entry name" value="PGAM"/>
    <property type="match status" value="1"/>
</dbReference>
<dbReference type="InterPro" id="IPR013078">
    <property type="entry name" value="His_Pase_superF_clade-1"/>
</dbReference>
<dbReference type="Proteomes" id="UP000216454">
    <property type="component" value="Unassembled WGS sequence"/>
</dbReference>
<dbReference type="EMBL" id="MWWQ01000014">
    <property type="protein sequence ID" value="OZG49666.1"/>
    <property type="molecule type" value="Genomic_DNA"/>
</dbReference>
<dbReference type="SUPFAM" id="SSF53254">
    <property type="entry name" value="Phosphoglycerate mutase-like"/>
    <property type="match status" value="1"/>
</dbReference>
<dbReference type="Gene3D" id="3.40.50.1240">
    <property type="entry name" value="Phosphoglycerate mutase-like"/>
    <property type="match status" value="1"/>
</dbReference>
<dbReference type="RefSeq" id="WP_094691781.1">
    <property type="nucleotide sequence ID" value="NZ_MWWQ01000014.1"/>
</dbReference>
<evidence type="ECO:0000256" key="1">
    <source>
        <dbReference type="PIRSR" id="PIRSR613078-2"/>
    </source>
</evidence>
<sequence>MVRQIILVRHGRTAYNAQNRFQGQIDIPLDAVGMWQAERTGEALRQLLEADERIAPASGAPIAGDGPAFDPAADVLVVASDLSRAASTAHSFADPWGLDVHLDPRLRERSFGQWEGVRLEDAKHDYPRDYADWRDGKGGELRHGAESRDSLGTRGMQAINDWAARAGEDQTIVFFSHGACIAETIDHMLEPVGTTGGIANFSTMRNDHWAQLVPYEPNGGDPRWRLMYYNRGPALAMTPQWENPFAGR</sequence>
<dbReference type="GO" id="GO:0005737">
    <property type="term" value="C:cytoplasm"/>
    <property type="evidence" value="ECO:0007669"/>
    <property type="project" value="TreeGrafter"/>
</dbReference>
<name>A0A261ESN0_9BIFI</name>
<dbReference type="AlphaFoldDB" id="A0A261ESN0"/>
<dbReference type="GO" id="GO:0016791">
    <property type="term" value="F:phosphatase activity"/>
    <property type="evidence" value="ECO:0007669"/>
    <property type="project" value="TreeGrafter"/>
</dbReference>
<dbReference type="OrthoDB" id="4697614at2"/>
<organism evidence="2 3">
    <name type="scientific">Pseudoscardovia suis</name>
    <dbReference type="NCBI Taxonomy" id="987063"/>
    <lineage>
        <taxon>Bacteria</taxon>
        <taxon>Bacillati</taxon>
        <taxon>Actinomycetota</taxon>
        <taxon>Actinomycetes</taxon>
        <taxon>Bifidobacteriales</taxon>
        <taxon>Bifidobacteriaceae</taxon>
        <taxon>Pseudoscardovia</taxon>
    </lineage>
</organism>
<reference evidence="2 3" key="1">
    <citation type="journal article" date="2017" name="BMC Genomics">
        <title>Comparative genomic and phylogenomic analyses of the Bifidobacteriaceae family.</title>
        <authorList>
            <person name="Lugli G.A."/>
            <person name="Milani C."/>
            <person name="Turroni F."/>
            <person name="Duranti S."/>
            <person name="Mancabelli L."/>
            <person name="Mangifesta M."/>
            <person name="Ferrario C."/>
            <person name="Modesto M."/>
            <person name="Mattarelli P."/>
            <person name="Jiri K."/>
            <person name="van Sinderen D."/>
            <person name="Ventura M."/>
        </authorList>
    </citation>
    <scope>NUCLEOTIDE SEQUENCE [LARGE SCALE GENOMIC DNA]</scope>
    <source>
        <strain evidence="2 3">DSM 24744</strain>
    </source>
</reference>
<gene>
    <name evidence="2" type="ORF">PSSU_1490</name>
</gene>
<accession>A0A261ESN0</accession>
<comment type="caution">
    <text evidence="2">The sequence shown here is derived from an EMBL/GenBank/DDBJ whole genome shotgun (WGS) entry which is preliminary data.</text>
</comment>
<feature type="binding site" evidence="1">
    <location>
        <begin position="9"/>
        <end position="16"/>
    </location>
    <ligand>
        <name>substrate</name>
    </ligand>
</feature>
<dbReference type="Pfam" id="PF00300">
    <property type="entry name" value="His_Phos_1"/>
    <property type="match status" value="2"/>
</dbReference>
<dbReference type="CDD" id="cd07067">
    <property type="entry name" value="HP_PGM_like"/>
    <property type="match status" value="1"/>
</dbReference>
<keyword evidence="3" id="KW-1185">Reference proteome</keyword>
<dbReference type="InterPro" id="IPR050275">
    <property type="entry name" value="PGM_Phosphatase"/>
</dbReference>
<proteinExistence type="predicted"/>
<dbReference type="PANTHER" id="PTHR48100">
    <property type="entry name" value="BROAD-SPECIFICITY PHOSPHATASE YOR283W-RELATED"/>
    <property type="match status" value="1"/>
</dbReference>
<dbReference type="InterPro" id="IPR029033">
    <property type="entry name" value="His_PPase_superfam"/>
</dbReference>
<evidence type="ECO:0000313" key="3">
    <source>
        <dbReference type="Proteomes" id="UP000216454"/>
    </source>
</evidence>
<protein>
    <submittedName>
        <fullName evidence="2">Phosphoglycerate mutase</fullName>
    </submittedName>
</protein>
<evidence type="ECO:0000313" key="2">
    <source>
        <dbReference type="EMBL" id="OZG49666.1"/>
    </source>
</evidence>
<dbReference type="PANTHER" id="PTHR48100:SF62">
    <property type="entry name" value="GLUCOSYL-3-PHOSPHOGLYCERATE PHOSPHATASE"/>
    <property type="match status" value="1"/>
</dbReference>